<dbReference type="InterPro" id="IPR049900">
    <property type="entry name" value="PKS_mFAS_DH"/>
</dbReference>
<keyword evidence="5" id="KW-0521">NADP</keyword>
<dbReference type="SUPFAM" id="SSF53901">
    <property type="entry name" value="Thiolase-like"/>
    <property type="match status" value="1"/>
</dbReference>
<dbReference type="InterPro" id="IPR057326">
    <property type="entry name" value="KR_dom"/>
</dbReference>
<dbReference type="Pfam" id="PF21089">
    <property type="entry name" value="PKS_DH_N"/>
    <property type="match status" value="1"/>
</dbReference>
<dbReference type="Pfam" id="PF00109">
    <property type="entry name" value="ketoacyl-synt"/>
    <property type="match status" value="1"/>
</dbReference>
<dbReference type="InterPro" id="IPR049551">
    <property type="entry name" value="PKS_DH_C"/>
</dbReference>
<keyword evidence="4" id="KW-0808">Transferase</keyword>
<keyword evidence="3" id="KW-0597">Phosphoprotein</keyword>
<dbReference type="InterPro" id="IPR020807">
    <property type="entry name" value="PKS_DH"/>
</dbReference>
<evidence type="ECO:0000256" key="1">
    <source>
        <dbReference type="ARBA" id="ARBA00001957"/>
    </source>
</evidence>
<dbReference type="Pfam" id="PF00550">
    <property type="entry name" value="PP-binding"/>
    <property type="match status" value="1"/>
</dbReference>
<dbReference type="Pfam" id="PF22621">
    <property type="entry name" value="CurL-like_PKS_C"/>
    <property type="match status" value="1"/>
</dbReference>
<feature type="domain" description="PKS/mFAS DH" evidence="9">
    <location>
        <begin position="700"/>
        <end position="993"/>
    </location>
</feature>
<evidence type="ECO:0000256" key="6">
    <source>
        <dbReference type="PROSITE-ProRule" id="PRU01363"/>
    </source>
</evidence>
<sequence length="1630" mass="184119">MNRKKDLINYFLKQTQKNTLKTLKFDRYDYLSSDSQRGKKMKTDFISLSNLKAAAFTNQTLNVKKQKNEVGAKDISGDDIAIVGLSCRIGEANHVNEYWDLLLRGKEFIRDIPLNRKKDADQSLKNSGTKYSKDAAYTKIAYMDEIDKFDCDFFSILPNEAKLIDPRQRLFIETAWNALEDGGYGGGKLCGTNTGVYIGLSSDGSNEYFRLLEKGDQSLLGLATAGNIKSVIASRLSYILDFKGPAMVIDTACSSSLVALHTACQAIRNKDCDMALAGGVNIKVFPKTIEESRLNIGNSSSDFAVRTFDDSADGTNSGEGVAAVLLKPLAQAIRDHDQIYAVIKGSAVNQDGSSVGITAPNAAAQEQVIVDAWKNAKIDPKTITYIEAHGTGTKLGDPIEINALQRAFRKYTDRKQFCAVSSVKTNIGHLDSLAGIAGLIKAVMALKHKKIPPSLHFKVPNRNINFHESPVYVNDSVSAWESSGVYRCGISSFGLSGTNCHVILEEAPAVEKVDQSVLSEHIFTVSARTKTSLAHLLTDHIDYLKRETDVNLGDICYTANTGRLPNKYRIAMVISSVAELLKKLEFLSCSEWKTYREKNIYFQSITNQTKFIGKTHTDSVQNTQTIKNVIQRVRQNVSNISTSDSHILCEMYCDGANINFEDLYSEMNFQKVSLPTYKFSGKRLWAEPAADGPSADEKKQSLLSNLAVQSLNLEVYISHLNVTDYWFLNEHKVNDSYVIPGTVYIETAREAGRKYFGAPFGILLKDVTFSNQLKVKANEVKEVHTIIKKKDSVLEFSVISKSGDKWIKHAEAVIAKEEPVRETYDIEDLKKSFNAVYAIQRNNHPLTEINTDEYKSVYHIEDTNRPESIVQVGGRWKCTNAIYRDDDRLLCELELPKEYESDFVQFSLHPAMMDCAVNAGTFTIDNETYLPYFYKEFKIYGSASKKFYSYIKKKSRSNGETGTFRIVLLNETGEVFGEINNYIVKRVHKAAEKTKRNNIYHKLSWIRESDQSHEMREIHHPILLFKNNGCSLSEEIIRSLELEGKTVIVAEQGDYFSKIGSHHYTVSDSQEDYDCLVKTLQSEKVSQIVHLMSISDEKDKNIYQLQKKISSGVDSLFYLTKSLVENTKNNIELMLFADLAHQVSGEEPDINPHNAAFFGFGKVIEKEYSRVSVRCIDLDQNLMAENIMFEINSKKQSELVAYRDRHKYVQELQTEDLSVIREGKISIRKNGVYVITGGMGGLGLEMAKYLSSKENVQLILIGRSEQQINMEKGNKKKIDALKEIKESGSKVDYYKADVANESEMIHVFEEIKSKYNTIHGVIHSAGVSGDGFIFRKEKKVFDNVLRPKVNGTWILNELTKHEHLDFFIMFSSITALAGSMGQADYTAANAYLDSFAERRQRRRPDEKTVTINWCGWSDVGMLAEYIEERQKAGNEHKDENGFKTITSAEAIRAFDEVMQKDIRNVIIGEIDHRVLELNQDQIQFRLSPDILTFKEQAIVKKSVESKTDQTFCFSDIENKLMKAWIKVLGLEQISITDKFYDLGGDSISAIYLVKEIEKEWPSLIDVSDIFTYPSIKEMSTYLESHFSDQKSSDRIPEEDNEDDLDAILNKLASGEMEVSEANQIFHPDRK</sequence>
<evidence type="ECO:0000259" key="7">
    <source>
        <dbReference type="PROSITE" id="PS50075"/>
    </source>
</evidence>
<dbReference type="CDD" id="cd00833">
    <property type="entry name" value="PKS"/>
    <property type="match status" value="1"/>
</dbReference>
<proteinExistence type="predicted"/>
<reference evidence="10 11" key="1">
    <citation type="submission" date="2018-06" db="EMBL/GenBank/DDBJ databases">
        <title>Complete Genome Sequence of Bacillus velezensis DSYZ, a Plant Growth-Promoting Rhizobacterium with Antifungal Activity.</title>
        <authorList>
            <person name="Du B."/>
            <person name="Ding Y."/>
            <person name="Liu K."/>
            <person name="Yao L."/>
            <person name="Wang C."/>
            <person name="Li H."/>
            <person name="Liu H."/>
        </authorList>
    </citation>
    <scope>NUCLEOTIDE SEQUENCE [LARGE SCALE GENOMIC DNA]</scope>
    <source>
        <strain evidence="10 11">DSYZ</strain>
    </source>
</reference>
<evidence type="ECO:0000256" key="4">
    <source>
        <dbReference type="ARBA" id="ARBA00022679"/>
    </source>
</evidence>
<dbReference type="SMART" id="SM01294">
    <property type="entry name" value="PKS_PP_betabranch"/>
    <property type="match status" value="1"/>
</dbReference>
<evidence type="ECO:0000256" key="2">
    <source>
        <dbReference type="ARBA" id="ARBA00022450"/>
    </source>
</evidence>
<dbReference type="PANTHER" id="PTHR43775">
    <property type="entry name" value="FATTY ACID SYNTHASE"/>
    <property type="match status" value="1"/>
</dbReference>
<dbReference type="PROSITE" id="PS52019">
    <property type="entry name" value="PKS_MFAS_DH"/>
    <property type="match status" value="1"/>
</dbReference>
<dbReference type="Gene3D" id="1.10.1240.100">
    <property type="match status" value="1"/>
</dbReference>
<dbReference type="InterPro" id="IPR014031">
    <property type="entry name" value="Ketoacyl_synth_C"/>
</dbReference>
<dbReference type="Gene3D" id="3.40.50.720">
    <property type="entry name" value="NAD(P)-binding Rossmann-like Domain"/>
    <property type="match status" value="1"/>
</dbReference>
<dbReference type="SUPFAM" id="SSF47336">
    <property type="entry name" value="ACP-like"/>
    <property type="match status" value="1"/>
</dbReference>
<dbReference type="Proteomes" id="UP000250069">
    <property type="component" value="Chromosome"/>
</dbReference>
<dbReference type="GO" id="GO:0016740">
    <property type="term" value="F:transferase activity"/>
    <property type="evidence" value="ECO:0007669"/>
    <property type="project" value="UniProtKB-KW"/>
</dbReference>
<evidence type="ECO:0000313" key="11">
    <source>
        <dbReference type="Proteomes" id="UP000250069"/>
    </source>
</evidence>
<dbReference type="InterPro" id="IPR020841">
    <property type="entry name" value="PKS_Beta-ketoAc_synthase_dom"/>
</dbReference>
<dbReference type="EMBL" id="CP030150">
    <property type="protein sequence ID" value="AWX70740.1"/>
    <property type="molecule type" value="Genomic_DNA"/>
</dbReference>
<dbReference type="SUPFAM" id="SSF51735">
    <property type="entry name" value="NAD(P)-binding Rossmann-fold domains"/>
    <property type="match status" value="2"/>
</dbReference>
<dbReference type="Gene3D" id="3.40.47.10">
    <property type="match status" value="1"/>
</dbReference>
<evidence type="ECO:0000256" key="3">
    <source>
        <dbReference type="ARBA" id="ARBA00022553"/>
    </source>
</evidence>
<feature type="region of interest" description="C-terminal hotdog fold" evidence="6">
    <location>
        <begin position="844"/>
        <end position="993"/>
    </location>
</feature>
<feature type="domain" description="Carrier" evidence="7">
    <location>
        <begin position="1511"/>
        <end position="1586"/>
    </location>
</feature>
<dbReference type="Pfam" id="PF14765">
    <property type="entry name" value="PS-DH"/>
    <property type="match status" value="1"/>
</dbReference>
<dbReference type="InterPro" id="IPR013968">
    <property type="entry name" value="PKS_KR"/>
</dbReference>
<dbReference type="PANTHER" id="PTHR43775:SF37">
    <property type="entry name" value="SI:DKEY-61P9.11"/>
    <property type="match status" value="1"/>
</dbReference>
<evidence type="ECO:0000259" key="9">
    <source>
        <dbReference type="PROSITE" id="PS52019"/>
    </source>
</evidence>
<organism evidence="10 11">
    <name type="scientific">Bacillus velezensis</name>
    <dbReference type="NCBI Taxonomy" id="492670"/>
    <lineage>
        <taxon>Bacteria</taxon>
        <taxon>Bacillati</taxon>
        <taxon>Bacillota</taxon>
        <taxon>Bacilli</taxon>
        <taxon>Bacillales</taxon>
        <taxon>Bacillaceae</taxon>
        <taxon>Bacillus</taxon>
        <taxon>Bacillus amyloliquefaciens group</taxon>
    </lineage>
</organism>
<feature type="active site" description="Proton acceptor; for dehydratase activity" evidence="6">
    <location>
        <position position="731"/>
    </location>
</feature>
<comment type="cofactor">
    <cofactor evidence="1">
        <name>pantetheine 4'-phosphate</name>
        <dbReference type="ChEBI" id="CHEBI:47942"/>
    </cofactor>
</comment>
<name>A0ABC8D1V1_BACVE</name>
<feature type="region of interest" description="N-terminal hotdog fold" evidence="6">
    <location>
        <begin position="700"/>
        <end position="821"/>
    </location>
</feature>
<dbReference type="InterPro" id="IPR042104">
    <property type="entry name" value="PKS_dehydratase_sf"/>
</dbReference>
<dbReference type="InterPro" id="IPR050091">
    <property type="entry name" value="PKS_NRPS_Biosynth_Enz"/>
</dbReference>
<dbReference type="Gene3D" id="1.10.1200.10">
    <property type="entry name" value="ACP-like"/>
    <property type="match status" value="1"/>
</dbReference>
<dbReference type="Pfam" id="PF08659">
    <property type="entry name" value="KR"/>
    <property type="match status" value="1"/>
</dbReference>
<dbReference type="InterPro" id="IPR036291">
    <property type="entry name" value="NAD(P)-bd_dom_sf"/>
</dbReference>
<accession>A0ABC8D1V1</accession>
<gene>
    <name evidence="10" type="ORF">BVDSYZ_01255</name>
</gene>
<keyword evidence="2" id="KW-0596">Phosphopantetheine</keyword>
<protein>
    <submittedName>
        <fullName evidence="10">SDR family NAD(P)-dependent oxidoreductase</fullName>
    </submittedName>
</protein>
<dbReference type="InterPro" id="IPR018201">
    <property type="entry name" value="Ketoacyl_synth_AS"/>
</dbReference>
<dbReference type="Gene3D" id="3.10.129.110">
    <property type="entry name" value="Polyketide synthase dehydratase"/>
    <property type="match status" value="1"/>
</dbReference>
<evidence type="ECO:0000259" key="8">
    <source>
        <dbReference type="PROSITE" id="PS52004"/>
    </source>
</evidence>
<dbReference type="CDD" id="cd08953">
    <property type="entry name" value="KR_2_SDR_x"/>
    <property type="match status" value="1"/>
</dbReference>
<dbReference type="Pfam" id="PF02801">
    <property type="entry name" value="Ketoacyl-synt_C"/>
    <property type="match status" value="1"/>
</dbReference>
<dbReference type="SMART" id="SM00826">
    <property type="entry name" value="PKS_DH"/>
    <property type="match status" value="1"/>
</dbReference>
<dbReference type="InterPro" id="IPR049490">
    <property type="entry name" value="C883_1060-like_KR_N"/>
</dbReference>
<dbReference type="InterPro" id="IPR049552">
    <property type="entry name" value="PKS_DH_N"/>
</dbReference>
<dbReference type="InterPro" id="IPR014030">
    <property type="entry name" value="Ketoacyl_synth_N"/>
</dbReference>
<dbReference type="PROSITE" id="PS52004">
    <property type="entry name" value="KS3_2"/>
    <property type="match status" value="1"/>
</dbReference>
<dbReference type="InterPro" id="IPR009081">
    <property type="entry name" value="PP-bd_ACP"/>
</dbReference>
<dbReference type="PROSITE" id="PS50075">
    <property type="entry name" value="CARRIER"/>
    <property type="match status" value="1"/>
</dbReference>
<evidence type="ECO:0000256" key="5">
    <source>
        <dbReference type="ARBA" id="ARBA00022857"/>
    </source>
</evidence>
<feature type="domain" description="Ketosynthase family 3 (KS3)" evidence="8">
    <location>
        <begin position="77"/>
        <end position="506"/>
    </location>
</feature>
<dbReference type="PROSITE" id="PS00606">
    <property type="entry name" value="KS3_1"/>
    <property type="match status" value="1"/>
</dbReference>
<dbReference type="Pfam" id="PF21394">
    <property type="entry name" value="Beta-ketacyl_N"/>
    <property type="match status" value="1"/>
</dbReference>
<dbReference type="SMART" id="SM00822">
    <property type="entry name" value="PKS_KR"/>
    <property type="match status" value="1"/>
</dbReference>
<dbReference type="InterPro" id="IPR016039">
    <property type="entry name" value="Thiolase-like"/>
</dbReference>
<dbReference type="InterPro" id="IPR036736">
    <property type="entry name" value="ACP-like_sf"/>
</dbReference>
<evidence type="ECO:0000313" key="10">
    <source>
        <dbReference type="EMBL" id="AWX70740.1"/>
    </source>
</evidence>
<dbReference type="SMART" id="SM00825">
    <property type="entry name" value="PKS_KS"/>
    <property type="match status" value="1"/>
</dbReference>
<feature type="active site" description="Proton donor; for dehydratase activity" evidence="6">
    <location>
        <position position="914"/>
    </location>
</feature>